<dbReference type="Pfam" id="PF04463">
    <property type="entry name" value="2-thiour_desulf"/>
    <property type="match status" value="1"/>
</dbReference>
<dbReference type="Proteomes" id="UP000267268">
    <property type="component" value="Chromosome 2"/>
</dbReference>
<dbReference type="InterPro" id="IPR007553">
    <property type="entry name" value="2-thiour_desulf"/>
</dbReference>
<dbReference type="EMBL" id="CP034563">
    <property type="protein sequence ID" value="AZQ64933.1"/>
    <property type="molecule type" value="Genomic_DNA"/>
</dbReference>
<dbReference type="PANTHER" id="PTHR30087:SF1">
    <property type="entry name" value="HYPOTHETICAL CYTOSOLIC PROTEIN"/>
    <property type="match status" value="1"/>
</dbReference>
<gene>
    <name evidence="1" type="ORF">EI427_22160</name>
</gene>
<proteinExistence type="predicted"/>
<dbReference type="AlphaFoldDB" id="A0A3S9P9X9"/>
<dbReference type="OrthoDB" id="9797779at2"/>
<dbReference type="RefSeq" id="WP_126619144.1">
    <property type="nucleotide sequence ID" value="NZ_CP034563.1"/>
</dbReference>
<keyword evidence="2" id="KW-1185">Reference proteome</keyword>
<organism evidence="1 2">
    <name type="scientific">Flammeovirga pectinis</name>
    <dbReference type="NCBI Taxonomy" id="2494373"/>
    <lineage>
        <taxon>Bacteria</taxon>
        <taxon>Pseudomonadati</taxon>
        <taxon>Bacteroidota</taxon>
        <taxon>Cytophagia</taxon>
        <taxon>Cytophagales</taxon>
        <taxon>Flammeovirgaceae</taxon>
        <taxon>Flammeovirga</taxon>
    </lineage>
</organism>
<protein>
    <submittedName>
        <fullName evidence="1">DUF523 domain-containing protein</fullName>
    </submittedName>
</protein>
<evidence type="ECO:0000313" key="2">
    <source>
        <dbReference type="Proteomes" id="UP000267268"/>
    </source>
</evidence>
<dbReference type="KEGG" id="fll:EI427_22160"/>
<reference evidence="1 2" key="1">
    <citation type="submission" date="2018-12" db="EMBL/GenBank/DDBJ databases">
        <title>Flammeovirga pectinis sp. nov., isolated from the gut of the Korean scallop, Patinopecten yessoensis.</title>
        <authorList>
            <person name="Bae J.-W."/>
            <person name="Jeong Y.-S."/>
            <person name="Kang W."/>
        </authorList>
    </citation>
    <scope>NUCLEOTIDE SEQUENCE [LARGE SCALE GENOMIC DNA]</scope>
    <source>
        <strain evidence="1 2">L12M1</strain>
    </source>
</reference>
<accession>A0A3S9P9X9</accession>
<name>A0A3S9P9X9_9BACT</name>
<sequence length="147" mass="15799">MTKPEYIVSACLVGINCRYNGGCTHISKIEQLVVEGKALAVCPEELGGLPTPRNPVEIVNGAVKDKFGTDQTIAFNLGAQKTLEIAENANIKKAILQARSPSCGYGKIYDGSFTGNLIDGNGITSSLLEDNGFEVFTDQNWESKEID</sequence>
<dbReference type="PANTHER" id="PTHR30087">
    <property type="entry name" value="INNER MEMBRANE PROTEIN"/>
    <property type="match status" value="1"/>
</dbReference>
<evidence type="ECO:0000313" key="1">
    <source>
        <dbReference type="EMBL" id="AZQ64933.1"/>
    </source>
</evidence>